<sequence length="138" mass="14269">MRRILSLALVVMLVLRGLMGTAMAAGVMPTVPVQAVQGAMLQMHASPAANESEHAMHADHGGAHQATAPASCHDTPANGCSPHEHSPSCADCDICHSAMLAPPALPRQPLHLRGVVRPADSVPFASVQAARTIKPPIA</sequence>
<evidence type="ECO:0000313" key="4">
    <source>
        <dbReference type="Proteomes" id="UP000194432"/>
    </source>
</evidence>
<evidence type="ECO:0008006" key="5">
    <source>
        <dbReference type="Google" id="ProtNLM"/>
    </source>
</evidence>
<feature type="chain" id="PRO_5012218744" description="CopL family metal-binding regulatory protein" evidence="2">
    <location>
        <begin position="25"/>
        <end position="138"/>
    </location>
</feature>
<feature type="region of interest" description="Disordered" evidence="1">
    <location>
        <begin position="47"/>
        <end position="70"/>
    </location>
</feature>
<evidence type="ECO:0000313" key="3">
    <source>
        <dbReference type="EMBL" id="ART52189.1"/>
    </source>
</evidence>
<name>A0A240U2U7_9BURK</name>
<feature type="compositionally biased region" description="Basic and acidic residues" evidence="1">
    <location>
        <begin position="51"/>
        <end position="62"/>
    </location>
</feature>
<evidence type="ECO:0000256" key="1">
    <source>
        <dbReference type="SAM" id="MobiDB-lite"/>
    </source>
</evidence>
<keyword evidence="4" id="KW-1185">Reference proteome</keyword>
<dbReference type="RefSeq" id="WP_094098116.1">
    <property type="nucleotide sequence ID" value="NZ_CP021361.1"/>
</dbReference>
<dbReference type="KEGG" id="acin:CBP34_11725"/>
<proteinExistence type="predicted"/>
<feature type="signal peptide" evidence="2">
    <location>
        <begin position="1"/>
        <end position="24"/>
    </location>
</feature>
<reference evidence="3 4" key="1">
    <citation type="submission" date="2017-05" db="EMBL/GenBank/DDBJ databases">
        <title>Polyphasic characterization of four soil-derived phenanthrene-degrading Acidovorax strains and proposal of Acidovorax phenanthrenivorans sp. nov.</title>
        <authorList>
            <person name="Singleton D.R."/>
            <person name="Lee J."/>
            <person name="Dickey A.N."/>
            <person name="Stroud A."/>
            <person name="Scholl E.H."/>
            <person name="Wright F.A."/>
            <person name="Aitken M.D."/>
        </authorList>
    </citation>
    <scope>NUCLEOTIDE SEQUENCE [LARGE SCALE GENOMIC DNA]</scope>
    <source>
        <strain evidence="3">NA3</strain>
    </source>
</reference>
<keyword evidence="2" id="KW-0732">Signal</keyword>
<dbReference type="EMBL" id="CP021361">
    <property type="protein sequence ID" value="ART52189.1"/>
    <property type="molecule type" value="Genomic_DNA"/>
</dbReference>
<dbReference type="AlphaFoldDB" id="A0A240U2U7"/>
<protein>
    <recommendedName>
        <fullName evidence="5">CopL family metal-binding regulatory protein</fullName>
    </recommendedName>
</protein>
<gene>
    <name evidence="3" type="ORF">CBP34_11725</name>
</gene>
<dbReference type="Proteomes" id="UP000194432">
    <property type="component" value="Chromosome 1"/>
</dbReference>
<organism evidence="3 4">
    <name type="scientific">Acidovorax carolinensis</name>
    <dbReference type="NCBI Taxonomy" id="553814"/>
    <lineage>
        <taxon>Bacteria</taxon>
        <taxon>Pseudomonadati</taxon>
        <taxon>Pseudomonadota</taxon>
        <taxon>Betaproteobacteria</taxon>
        <taxon>Burkholderiales</taxon>
        <taxon>Comamonadaceae</taxon>
        <taxon>Acidovorax</taxon>
    </lineage>
</organism>
<evidence type="ECO:0000256" key="2">
    <source>
        <dbReference type="SAM" id="SignalP"/>
    </source>
</evidence>
<accession>A0A240U2U7</accession>